<dbReference type="RefSeq" id="XP_067545611.1">
    <property type="nucleotide sequence ID" value="XM_067687903.1"/>
</dbReference>
<dbReference type="Proteomes" id="UP000185944">
    <property type="component" value="Unassembled WGS sequence"/>
</dbReference>
<feature type="compositionally biased region" description="Basic residues" evidence="1">
    <location>
        <begin position="1"/>
        <end position="12"/>
    </location>
</feature>
<name>A0A177EKW2_9MICR</name>
<feature type="compositionally biased region" description="Basic and acidic residues" evidence="1">
    <location>
        <begin position="57"/>
        <end position="66"/>
    </location>
</feature>
<dbReference type="GeneID" id="93646835"/>
<organism evidence="2 3">
    <name type="scientific">Nematocida displodere</name>
    <dbReference type="NCBI Taxonomy" id="1805483"/>
    <lineage>
        <taxon>Eukaryota</taxon>
        <taxon>Fungi</taxon>
        <taxon>Fungi incertae sedis</taxon>
        <taxon>Microsporidia</taxon>
        <taxon>Nematocida</taxon>
    </lineage>
</organism>
<reference evidence="2 3" key="1">
    <citation type="submission" date="2016-02" db="EMBL/GenBank/DDBJ databases">
        <title>Discovery of a natural microsporidian pathogen with a broad tissue tropism in Caenorhabditis elegans.</title>
        <authorList>
            <person name="Luallen R.J."/>
            <person name="Reinke A.W."/>
            <person name="Tong L."/>
            <person name="Botts M.R."/>
            <person name="Felix M.-A."/>
            <person name="Troemel E.R."/>
        </authorList>
    </citation>
    <scope>NUCLEOTIDE SEQUENCE [LARGE SCALE GENOMIC DNA]</scope>
    <source>
        <strain evidence="2 3">JUm2807</strain>
    </source>
</reference>
<sequence length="422" mass="45706">MKSRKEYKHGKMTKPEEENRARKGAMIPSVDKLTAGETTKESEKIVPPKKSISFAQMKDKPQPRPKEEITIDNAQNNAEIKIALSKINNAAAKIDQAQKKKEARFTESLPPSSPYSAFTTVDMPVLKKMENLSISNKPKPNTNKQKEAQSIHNILRSTKGVHPSTNSMLQPHIVVPKQPAQPNHLAGPGPGFGSKTVSKAGSKAGPKGTLPTAGPVFGSKTASNPNTQGTRTGTGTGSSTGKGLYAPKPATQPATGAFFPQTQSSKRAPASLKPSLTHNPALPKTQTNPALPKTQTNPALSRTQTNPTLSRTQTNPNAQPRTQDLLPRPRPNTTRSQQPATLSNPSARPAMPEVGKRGDGSAYLQRLTGPTDAELRVSQRPSSKDPSRTREVPNVKYRKAMNERAKESKFPSNQRRDLAREE</sequence>
<evidence type="ECO:0000256" key="1">
    <source>
        <dbReference type="SAM" id="MobiDB-lite"/>
    </source>
</evidence>
<gene>
    <name evidence="2" type="ORF">NEDG_00485</name>
</gene>
<proteinExistence type="predicted"/>
<feature type="region of interest" description="Disordered" evidence="1">
    <location>
        <begin position="1"/>
        <end position="66"/>
    </location>
</feature>
<accession>A0A177EKW2</accession>
<keyword evidence="3" id="KW-1185">Reference proteome</keyword>
<protein>
    <submittedName>
        <fullName evidence="2">Uncharacterized protein</fullName>
    </submittedName>
</protein>
<feature type="compositionally biased region" description="Polar residues" evidence="1">
    <location>
        <begin position="331"/>
        <end position="346"/>
    </location>
</feature>
<dbReference type="EMBL" id="LTDL01000014">
    <property type="protein sequence ID" value="OAG32010.1"/>
    <property type="molecule type" value="Genomic_DNA"/>
</dbReference>
<feature type="compositionally biased region" description="Basic and acidic residues" evidence="1">
    <location>
        <begin position="373"/>
        <end position="393"/>
    </location>
</feature>
<feature type="compositionally biased region" description="Basic and acidic residues" evidence="1">
    <location>
        <begin position="400"/>
        <end position="422"/>
    </location>
</feature>
<feature type="region of interest" description="Disordered" evidence="1">
    <location>
        <begin position="177"/>
        <end position="422"/>
    </location>
</feature>
<dbReference type="AlphaFoldDB" id="A0A177EKW2"/>
<dbReference type="VEuPathDB" id="MicrosporidiaDB:NEDG_00485"/>
<comment type="caution">
    <text evidence="2">The sequence shown here is derived from an EMBL/GenBank/DDBJ whole genome shotgun (WGS) entry which is preliminary data.</text>
</comment>
<evidence type="ECO:0000313" key="3">
    <source>
        <dbReference type="Proteomes" id="UP000185944"/>
    </source>
</evidence>
<evidence type="ECO:0000313" key="2">
    <source>
        <dbReference type="EMBL" id="OAG32010.1"/>
    </source>
</evidence>
<feature type="compositionally biased region" description="Polar residues" evidence="1">
    <location>
        <begin position="274"/>
        <end position="322"/>
    </location>
</feature>